<dbReference type="GO" id="GO:0009535">
    <property type="term" value="C:chloroplast thylakoid membrane"/>
    <property type="evidence" value="ECO:0007669"/>
    <property type="project" value="UniProtKB-SubCell"/>
</dbReference>
<feature type="transmembrane region" description="Helical" evidence="7">
    <location>
        <begin position="6"/>
        <end position="25"/>
    </location>
</feature>
<dbReference type="GO" id="GO:0015979">
    <property type="term" value="P:photosynthesis"/>
    <property type="evidence" value="ECO:0007669"/>
    <property type="project" value="UniProtKB-UniRule"/>
</dbReference>
<dbReference type="AlphaFoldDB" id="A0A089VNS4"/>
<evidence type="ECO:0000256" key="6">
    <source>
        <dbReference type="ARBA" id="ARBA00023136"/>
    </source>
</evidence>
<keyword evidence="2 7" id="KW-0812">Transmembrane</keyword>
<protein>
    <recommendedName>
        <fullName evidence="7">Photosystem I reaction center subunit XII</fullName>
    </recommendedName>
    <alternativeName>
        <fullName evidence="7">PSI-M</fullName>
    </alternativeName>
</protein>
<evidence type="ECO:0000256" key="5">
    <source>
        <dbReference type="ARBA" id="ARBA00023078"/>
    </source>
</evidence>
<keyword evidence="8" id="KW-0934">Plastid</keyword>
<evidence type="ECO:0000256" key="4">
    <source>
        <dbReference type="ARBA" id="ARBA00022989"/>
    </source>
</evidence>
<evidence type="ECO:0000313" key="8">
    <source>
        <dbReference type="EMBL" id="AIR76015.1"/>
    </source>
</evidence>
<gene>
    <name evidence="7 8" type="primary">psaM</name>
</gene>
<dbReference type="Pfam" id="PF07465">
    <property type="entry name" value="PsaM"/>
    <property type="match status" value="1"/>
</dbReference>
<keyword evidence="8" id="KW-0150">Chloroplast</keyword>
<evidence type="ECO:0000256" key="2">
    <source>
        <dbReference type="ARBA" id="ARBA00022692"/>
    </source>
</evidence>
<comment type="similarity">
    <text evidence="7">Belongs to the PsaM family.</text>
</comment>
<dbReference type="InterPro" id="IPR037279">
    <property type="entry name" value="PSI_PsaM_sf"/>
</dbReference>
<keyword evidence="3 7" id="KW-0603">Photosystem I</keyword>
<dbReference type="SUPFAM" id="SSF81548">
    <property type="entry name" value="Subunit XII of photosystem I reaction centre, PsaM"/>
    <property type="match status" value="1"/>
</dbReference>
<keyword evidence="1 7" id="KW-0602">Photosynthesis</keyword>
<evidence type="ECO:0000256" key="7">
    <source>
        <dbReference type="HAMAP-Rule" id="MF_00828"/>
    </source>
</evidence>
<keyword evidence="5 7" id="KW-0793">Thylakoid</keyword>
<dbReference type="InterPro" id="IPR010010">
    <property type="entry name" value="PSI_PsaM"/>
</dbReference>
<dbReference type="HAMAP" id="MF_00828">
    <property type="entry name" value="PSI_PsaM"/>
    <property type="match status" value="1"/>
</dbReference>
<dbReference type="NCBIfam" id="TIGR03053">
    <property type="entry name" value="PS_I_psaM"/>
    <property type="match status" value="1"/>
</dbReference>
<evidence type="ECO:0000256" key="3">
    <source>
        <dbReference type="ARBA" id="ARBA00022836"/>
    </source>
</evidence>
<geneLocation type="chloroplast" evidence="8"/>
<reference evidence="8" key="1">
    <citation type="journal article" date="2014" name="PLoS ONE">
        <title>Conserved gene order and expanded inverted repeats characterize plastid genomes of Thalassiosirales.</title>
        <authorList>
            <person name="Sabir J.S."/>
            <person name="Yu M."/>
            <person name="Ashworth M.P."/>
            <person name="Baeshen N.A."/>
            <person name="Baeshen M.N."/>
            <person name="Bahieldin A."/>
            <person name="Theriot E.C."/>
            <person name="Jansen R.K."/>
        </authorList>
    </citation>
    <scope>NUCLEOTIDE SEQUENCE</scope>
</reference>
<keyword evidence="4 7" id="KW-1133">Transmembrane helix</keyword>
<organism evidence="8">
    <name type="scientific">Cerataulina bicornis</name>
    <name type="common">Diatom</name>
    <name type="synonym">Cerataulina daemon</name>
    <dbReference type="NCBI Taxonomy" id="1527800"/>
    <lineage>
        <taxon>Eukaryota</taxon>
        <taxon>Sar</taxon>
        <taxon>Stramenopiles</taxon>
        <taxon>Ochrophyta</taxon>
        <taxon>Bacillariophyta</taxon>
        <taxon>Mediophyceae</taxon>
        <taxon>Biddulphiophycidae</taxon>
        <taxon>Hemiaulales</taxon>
        <taxon>Hemiaulaceae</taxon>
        <taxon>Cerataulina</taxon>
    </lineage>
</organism>
<dbReference type="GeneID" id="20834081"/>
<evidence type="ECO:0000256" key="1">
    <source>
        <dbReference type="ARBA" id="ARBA00022531"/>
    </source>
</evidence>
<dbReference type="RefSeq" id="YP_009093342.1">
    <property type="nucleotide sequence ID" value="NC_025313.1"/>
</dbReference>
<comment type="subcellular location">
    <subcellularLocation>
        <location evidence="7">Plastid</location>
        <location evidence="7">Chloroplast thylakoid membrane</location>
        <topology evidence="7">Single-pass membrane protein</topology>
    </subcellularLocation>
</comment>
<accession>A0A089VNS4</accession>
<name>A0A089VNS4_CERBC</name>
<keyword evidence="6 7" id="KW-0472">Membrane</keyword>
<reference evidence="8" key="2">
    <citation type="submission" date="2014-06" db="EMBL/GenBank/DDBJ databases">
        <authorList>
            <person name="Sabir J.S.M."/>
            <person name="Yu M."/>
            <person name="Ashworth M.P."/>
            <person name="Baeshen N.A."/>
            <person name="Baeshen M.N."/>
            <person name="Bahieldin A."/>
            <person name="Theriot E.C."/>
            <person name="Jansen R.K."/>
        </authorList>
    </citation>
    <scope>NUCLEOTIDE SEQUENCE</scope>
</reference>
<dbReference type="GO" id="GO:0009522">
    <property type="term" value="C:photosystem I"/>
    <property type="evidence" value="ECO:0007669"/>
    <property type="project" value="UniProtKB-KW"/>
</dbReference>
<proteinExistence type="inferred from homology"/>
<dbReference type="EMBL" id="KJ958484">
    <property type="protein sequence ID" value="AIR76015.1"/>
    <property type="molecule type" value="Genomic_DNA"/>
</dbReference>
<sequence>MIYDFQVYTALLIALMASVLAIRLGTTLYQ</sequence>